<dbReference type="AlphaFoldDB" id="A0A8X6XLU7"/>
<dbReference type="Proteomes" id="UP000886998">
    <property type="component" value="Unassembled WGS sequence"/>
</dbReference>
<gene>
    <name evidence="2" type="ORF">TNIN_353561</name>
</gene>
<dbReference type="Gene3D" id="3.60.10.10">
    <property type="entry name" value="Endonuclease/exonuclease/phosphatase"/>
    <property type="match status" value="1"/>
</dbReference>
<feature type="domain" description="Endonuclease/exonuclease/phosphatase" evidence="1">
    <location>
        <begin position="86"/>
        <end position="142"/>
    </location>
</feature>
<keyword evidence="3" id="KW-1185">Reference proteome</keyword>
<comment type="caution">
    <text evidence="2">The sequence shown here is derived from an EMBL/GenBank/DDBJ whole genome shotgun (WGS) entry which is preliminary data.</text>
</comment>
<accession>A0A8X6XLU7</accession>
<sequence>MRVKLDQILDLADKHDVQIIALQETKLKEHSFKYITTQYIVLLDPVEVEVAWSSSSGIYSSRLSFLCRIVTLSCKAFPLYGRKKSIDIFNMYHPRNEAYLSVNFLELSNKSTIFLGDLSAKHLSWGYSSNNQKHRDLLEAADHKA</sequence>
<protein>
    <recommendedName>
        <fullName evidence="1">Endonuclease/exonuclease/phosphatase domain-containing protein</fullName>
    </recommendedName>
</protein>
<name>A0A8X6XLU7_9ARAC</name>
<evidence type="ECO:0000313" key="3">
    <source>
        <dbReference type="Proteomes" id="UP000886998"/>
    </source>
</evidence>
<dbReference type="SUPFAM" id="SSF56219">
    <property type="entry name" value="DNase I-like"/>
    <property type="match status" value="1"/>
</dbReference>
<dbReference type="GO" id="GO:0003824">
    <property type="term" value="F:catalytic activity"/>
    <property type="evidence" value="ECO:0007669"/>
    <property type="project" value="InterPro"/>
</dbReference>
<dbReference type="EMBL" id="BMAV01010435">
    <property type="protein sequence ID" value="GFY55528.1"/>
    <property type="molecule type" value="Genomic_DNA"/>
</dbReference>
<proteinExistence type="predicted"/>
<dbReference type="OrthoDB" id="10568957at2759"/>
<dbReference type="Pfam" id="PF14529">
    <property type="entry name" value="Exo_endo_phos_2"/>
    <property type="match status" value="1"/>
</dbReference>
<evidence type="ECO:0000313" key="2">
    <source>
        <dbReference type="EMBL" id="GFY55528.1"/>
    </source>
</evidence>
<dbReference type="InterPro" id="IPR005135">
    <property type="entry name" value="Endo/exonuclease/phosphatase"/>
</dbReference>
<reference evidence="2" key="1">
    <citation type="submission" date="2020-08" db="EMBL/GenBank/DDBJ databases">
        <title>Multicomponent nature underlies the extraordinary mechanical properties of spider dragline silk.</title>
        <authorList>
            <person name="Kono N."/>
            <person name="Nakamura H."/>
            <person name="Mori M."/>
            <person name="Yoshida Y."/>
            <person name="Ohtoshi R."/>
            <person name="Malay A.D."/>
            <person name="Moran D.A.P."/>
            <person name="Tomita M."/>
            <person name="Numata K."/>
            <person name="Arakawa K."/>
        </authorList>
    </citation>
    <scope>NUCLEOTIDE SEQUENCE</scope>
</reference>
<evidence type="ECO:0000259" key="1">
    <source>
        <dbReference type="Pfam" id="PF14529"/>
    </source>
</evidence>
<organism evidence="2 3">
    <name type="scientific">Trichonephila inaurata madagascariensis</name>
    <dbReference type="NCBI Taxonomy" id="2747483"/>
    <lineage>
        <taxon>Eukaryota</taxon>
        <taxon>Metazoa</taxon>
        <taxon>Ecdysozoa</taxon>
        <taxon>Arthropoda</taxon>
        <taxon>Chelicerata</taxon>
        <taxon>Arachnida</taxon>
        <taxon>Araneae</taxon>
        <taxon>Araneomorphae</taxon>
        <taxon>Entelegynae</taxon>
        <taxon>Araneoidea</taxon>
        <taxon>Nephilidae</taxon>
        <taxon>Trichonephila</taxon>
        <taxon>Trichonephila inaurata</taxon>
    </lineage>
</organism>
<dbReference type="InterPro" id="IPR036691">
    <property type="entry name" value="Endo/exonu/phosph_ase_sf"/>
</dbReference>